<feature type="transmembrane region" description="Helical" evidence="1">
    <location>
        <begin position="122"/>
        <end position="140"/>
    </location>
</feature>
<organism evidence="2 3">
    <name type="scientific">Solilutibacter silvestris</name>
    <dbReference type="NCBI Taxonomy" id="1645665"/>
    <lineage>
        <taxon>Bacteria</taxon>
        <taxon>Pseudomonadati</taxon>
        <taxon>Pseudomonadota</taxon>
        <taxon>Gammaproteobacteria</taxon>
        <taxon>Lysobacterales</taxon>
        <taxon>Lysobacteraceae</taxon>
        <taxon>Solilutibacter</taxon>
    </lineage>
</organism>
<reference evidence="2 3" key="1">
    <citation type="submission" date="2017-08" db="EMBL/GenBank/DDBJ databases">
        <title>Lysobacter sylvestris genome.</title>
        <authorList>
            <person name="Zhang D.-C."/>
            <person name="Albuquerque L."/>
            <person name="Franca L."/>
            <person name="Froufe H.J.C."/>
            <person name="Barroso C."/>
            <person name="Egas C."/>
            <person name="Da Costa M."/>
            <person name="Margesin R."/>
        </authorList>
    </citation>
    <scope>NUCLEOTIDE SEQUENCE [LARGE SCALE GENOMIC DNA]</scope>
    <source>
        <strain evidence="2 3">AM20-91</strain>
    </source>
</reference>
<feature type="transmembrane region" description="Helical" evidence="1">
    <location>
        <begin position="161"/>
        <end position="177"/>
    </location>
</feature>
<evidence type="ECO:0000256" key="1">
    <source>
        <dbReference type="SAM" id="Phobius"/>
    </source>
</evidence>
<accession>A0A2K1Q3X7</accession>
<feature type="transmembrane region" description="Helical" evidence="1">
    <location>
        <begin position="97"/>
        <end position="116"/>
    </location>
</feature>
<keyword evidence="1" id="KW-0812">Transmembrane</keyword>
<protein>
    <recommendedName>
        <fullName evidence="4">DUF2306 domain-containing protein</fullName>
    </recommendedName>
</protein>
<feature type="transmembrane region" description="Helical" evidence="1">
    <location>
        <begin position="6"/>
        <end position="27"/>
    </location>
</feature>
<feature type="transmembrane region" description="Helical" evidence="1">
    <location>
        <begin position="66"/>
        <end position="85"/>
    </location>
</feature>
<keyword evidence="3" id="KW-1185">Reference proteome</keyword>
<evidence type="ECO:0008006" key="4">
    <source>
        <dbReference type="Google" id="ProtNLM"/>
    </source>
</evidence>
<comment type="caution">
    <text evidence="2">The sequence shown here is derived from an EMBL/GenBank/DDBJ whole genome shotgun (WGS) entry which is preliminary data.</text>
</comment>
<feature type="transmembrane region" description="Helical" evidence="1">
    <location>
        <begin position="183"/>
        <end position="201"/>
    </location>
</feature>
<dbReference type="Proteomes" id="UP000236220">
    <property type="component" value="Unassembled WGS sequence"/>
</dbReference>
<proteinExistence type="predicted"/>
<dbReference type="EMBL" id="NPZB01000001">
    <property type="protein sequence ID" value="PNS09745.1"/>
    <property type="molecule type" value="Genomic_DNA"/>
</dbReference>
<dbReference type="RefSeq" id="WP_103074764.1">
    <property type="nucleotide sequence ID" value="NZ_NPZB01000001.1"/>
</dbReference>
<gene>
    <name evidence="2" type="ORF">Lysil_1374</name>
</gene>
<sequence>MSSAHLINLAIHITAGTIALVIGFSILGRSKGTSNHRYWGRIFCYFTLIVCVSAAIGTLFFRFIPVFAILSVLVPYQLISGWRSIYTKDQGPAKIDAILTLFATVLLIALIPAVLAHAEGSVVVYSSLGALATILLYDTIRWLFPRRWYRSLWKYEHTYKLIASIFAMLSALVGNVVRFGQPWSQILPSVVGIIVIAYYFIRLHQKDSRLLVGARA</sequence>
<keyword evidence="1" id="KW-0472">Membrane</keyword>
<feature type="transmembrane region" description="Helical" evidence="1">
    <location>
        <begin position="39"/>
        <end position="60"/>
    </location>
</feature>
<keyword evidence="1" id="KW-1133">Transmembrane helix</keyword>
<dbReference type="AlphaFoldDB" id="A0A2K1Q3X7"/>
<dbReference type="OrthoDB" id="5984490at2"/>
<evidence type="ECO:0000313" key="2">
    <source>
        <dbReference type="EMBL" id="PNS09745.1"/>
    </source>
</evidence>
<evidence type="ECO:0000313" key="3">
    <source>
        <dbReference type="Proteomes" id="UP000236220"/>
    </source>
</evidence>
<name>A0A2K1Q3X7_9GAMM</name>